<evidence type="ECO:0000256" key="10">
    <source>
        <dbReference type="ARBA" id="ARBA00023201"/>
    </source>
</evidence>
<evidence type="ECO:0000256" key="9">
    <source>
        <dbReference type="ARBA" id="ARBA00023136"/>
    </source>
</evidence>
<comment type="subcellular location">
    <subcellularLocation>
        <location evidence="1">Membrane</location>
        <topology evidence="1">Multi-pass membrane protein</topology>
    </subcellularLocation>
</comment>
<accession>A0A9N9WL94</accession>
<protein>
    <recommendedName>
        <fullName evidence="16">Sodium channel protein Nach</fullName>
    </recommendedName>
</protein>
<organism evidence="14 15">
    <name type="scientific">Diatraea saccharalis</name>
    <name type="common">sugarcane borer</name>
    <dbReference type="NCBI Taxonomy" id="40085"/>
    <lineage>
        <taxon>Eukaryota</taxon>
        <taxon>Metazoa</taxon>
        <taxon>Ecdysozoa</taxon>
        <taxon>Arthropoda</taxon>
        <taxon>Hexapoda</taxon>
        <taxon>Insecta</taxon>
        <taxon>Pterygota</taxon>
        <taxon>Neoptera</taxon>
        <taxon>Endopterygota</taxon>
        <taxon>Lepidoptera</taxon>
        <taxon>Glossata</taxon>
        <taxon>Ditrysia</taxon>
        <taxon>Pyraloidea</taxon>
        <taxon>Crambidae</taxon>
        <taxon>Crambinae</taxon>
        <taxon>Diatraea</taxon>
    </lineage>
</organism>
<evidence type="ECO:0000256" key="5">
    <source>
        <dbReference type="ARBA" id="ARBA00022692"/>
    </source>
</evidence>
<reference evidence="14" key="1">
    <citation type="submission" date="2021-12" db="EMBL/GenBank/DDBJ databases">
        <authorList>
            <person name="King R."/>
        </authorList>
    </citation>
    <scope>NUCLEOTIDE SEQUENCE</scope>
</reference>
<proteinExistence type="inferred from homology"/>
<dbReference type="PANTHER" id="PTHR11690:SF240">
    <property type="entry name" value="PICKPOCKET 25-RELATED"/>
    <property type="match status" value="1"/>
</dbReference>
<keyword evidence="9 13" id="KW-0472">Membrane</keyword>
<name>A0A9N9WL94_9NEOP</name>
<evidence type="ECO:0000313" key="15">
    <source>
        <dbReference type="Proteomes" id="UP001153714"/>
    </source>
</evidence>
<dbReference type="OrthoDB" id="6628406at2759"/>
<keyword evidence="6 13" id="KW-1133">Transmembrane helix</keyword>
<reference evidence="14" key="2">
    <citation type="submission" date="2022-10" db="EMBL/GenBank/DDBJ databases">
        <authorList>
            <consortium name="ENA_rothamsted_submissions"/>
            <consortium name="culmorum"/>
            <person name="King R."/>
        </authorList>
    </citation>
    <scope>NUCLEOTIDE SEQUENCE</scope>
</reference>
<keyword evidence="11 12" id="KW-0407">Ion channel</keyword>
<evidence type="ECO:0000256" key="1">
    <source>
        <dbReference type="ARBA" id="ARBA00004141"/>
    </source>
</evidence>
<keyword evidence="3 12" id="KW-0813">Transport</keyword>
<evidence type="ECO:0000256" key="4">
    <source>
        <dbReference type="ARBA" id="ARBA00022461"/>
    </source>
</evidence>
<evidence type="ECO:0000256" key="6">
    <source>
        <dbReference type="ARBA" id="ARBA00022989"/>
    </source>
</evidence>
<dbReference type="GO" id="GO:0015280">
    <property type="term" value="F:ligand-gated sodium channel activity"/>
    <property type="evidence" value="ECO:0007669"/>
    <property type="project" value="TreeGrafter"/>
</dbReference>
<keyword evidence="8 12" id="KW-0406">Ion transport</keyword>
<dbReference type="InterPro" id="IPR001873">
    <property type="entry name" value="ENaC"/>
</dbReference>
<dbReference type="Pfam" id="PF00858">
    <property type="entry name" value="ASC"/>
    <property type="match status" value="1"/>
</dbReference>
<dbReference type="EMBL" id="OU893338">
    <property type="protein sequence ID" value="CAG9795417.1"/>
    <property type="molecule type" value="Genomic_DNA"/>
</dbReference>
<dbReference type="Gene3D" id="1.10.287.820">
    <property type="entry name" value="Acid-sensing ion channel domain"/>
    <property type="match status" value="1"/>
</dbReference>
<keyword evidence="5 12" id="KW-0812">Transmembrane</keyword>
<dbReference type="PANTHER" id="PTHR11690">
    <property type="entry name" value="AMILORIDE-SENSITIVE SODIUM CHANNEL-RELATED"/>
    <property type="match status" value="1"/>
</dbReference>
<evidence type="ECO:0000256" key="12">
    <source>
        <dbReference type="RuleBase" id="RU000679"/>
    </source>
</evidence>
<evidence type="ECO:0000256" key="7">
    <source>
        <dbReference type="ARBA" id="ARBA00023053"/>
    </source>
</evidence>
<dbReference type="AlphaFoldDB" id="A0A9N9WL94"/>
<evidence type="ECO:0000313" key="14">
    <source>
        <dbReference type="EMBL" id="CAG9795417.1"/>
    </source>
</evidence>
<keyword evidence="4 12" id="KW-0894">Sodium channel</keyword>
<keyword evidence="10 12" id="KW-0739">Sodium transport</keyword>
<evidence type="ECO:0000256" key="13">
    <source>
        <dbReference type="SAM" id="Phobius"/>
    </source>
</evidence>
<evidence type="ECO:0000256" key="2">
    <source>
        <dbReference type="ARBA" id="ARBA00007193"/>
    </source>
</evidence>
<keyword evidence="7" id="KW-0915">Sodium</keyword>
<evidence type="ECO:0000256" key="3">
    <source>
        <dbReference type="ARBA" id="ARBA00022448"/>
    </source>
</evidence>
<comment type="similarity">
    <text evidence="2 12">Belongs to the amiloride-sensitive sodium channel (TC 1.A.6) family.</text>
</comment>
<evidence type="ECO:0008006" key="16">
    <source>
        <dbReference type="Google" id="ProtNLM"/>
    </source>
</evidence>
<dbReference type="GO" id="GO:0005886">
    <property type="term" value="C:plasma membrane"/>
    <property type="evidence" value="ECO:0007669"/>
    <property type="project" value="TreeGrafter"/>
</dbReference>
<evidence type="ECO:0000256" key="11">
    <source>
        <dbReference type="ARBA" id="ARBA00023303"/>
    </source>
</evidence>
<sequence length="408" mass="46888">MFFERKFQTQIIQDDLRNKSSVTYTRKKKTVIGKVKDKAKNYMVLFLETSSIHGLNHLVASGRHPFEVVLWLIIVALSVFGSIYLSRTTWIRYQFSPTVVSMDRDMFAWNTTFPCVTICPNNQLDDNKLKLYLKNSKEPDKEKLGDFINALANVTYDNFDTMPDYDGIPSDKFMELLLNLSSPFKPTLTIGASGILLDIIPTITEMGLCYAVNSKVAIYNSPSYRDANRWDIIENQNNTFFVHPLDGEVFAQVINISNAYDAYIHGPSEVPDISSKMQHSAKDFYHKLFVTAVTVYTTPEAAKLSVAQRRCRFPEENILQHNSVYTYTMCRMECRIRLCLKYCQCIPHFYRKIGDEKICDVAGLHCLSKHKDILYKLRDKDGKKIHCDCLPICDDVNYVIQSSVSVRC</sequence>
<gene>
    <name evidence="14" type="ORF">DIATSA_LOCUS12684</name>
</gene>
<keyword evidence="15" id="KW-1185">Reference proteome</keyword>
<feature type="transmembrane region" description="Helical" evidence="13">
    <location>
        <begin position="68"/>
        <end position="86"/>
    </location>
</feature>
<evidence type="ECO:0000256" key="8">
    <source>
        <dbReference type="ARBA" id="ARBA00023065"/>
    </source>
</evidence>
<dbReference type="Proteomes" id="UP001153714">
    <property type="component" value="Chromosome 7"/>
</dbReference>